<organism evidence="1 2">
    <name type="scientific">Heligmosomoides polygyrus</name>
    <name type="common">Parasitic roundworm</name>
    <dbReference type="NCBI Taxonomy" id="6339"/>
    <lineage>
        <taxon>Eukaryota</taxon>
        <taxon>Metazoa</taxon>
        <taxon>Ecdysozoa</taxon>
        <taxon>Nematoda</taxon>
        <taxon>Chromadorea</taxon>
        <taxon>Rhabditida</taxon>
        <taxon>Rhabditina</taxon>
        <taxon>Rhabditomorpha</taxon>
        <taxon>Strongyloidea</taxon>
        <taxon>Heligmosomidae</taxon>
        <taxon>Heligmosomoides</taxon>
    </lineage>
</organism>
<keyword evidence="1" id="KW-1185">Reference proteome</keyword>
<accession>A0A183F364</accession>
<sequence>LKSKRTLSNRNSILDPRKGSKGMMGEKFVENVCDYGMTYCFKSYSDDITTVAASCQTMNADPETTTLKPTASPSSKNVQFGLKSVQFAVKMVYLRIIYSNNYSNSRIFDKFRFSNIHLNSNIGGFEKSNHRSNSNIEREPSLNNV</sequence>
<reference evidence="2" key="1">
    <citation type="submission" date="2019-09" db="UniProtKB">
        <authorList>
            <consortium name="WormBaseParasite"/>
        </authorList>
    </citation>
    <scope>IDENTIFICATION</scope>
</reference>
<evidence type="ECO:0000313" key="2">
    <source>
        <dbReference type="WBParaSite" id="HPBE_0000060601-mRNA-1"/>
    </source>
</evidence>
<protein>
    <submittedName>
        <fullName evidence="2">Astacin domain-containing protein</fullName>
    </submittedName>
</protein>
<name>A0A183F364_HELPZ</name>
<dbReference type="WBParaSite" id="HPBE_0000060601-mRNA-1">
    <property type="protein sequence ID" value="HPBE_0000060601-mRNA-1"/>
    <property type="gene ID" value="HPBE_0000060601"/>
</dbReference>
<dbReference type="AlphaFoldDB" id="A0A183F364"/>
<proteinExistence type="predicted"/>
<evidence type="ECO:0000313" key="1">
    <source>
        <dbReference type="Proteomes" id="UP000050761"/>
    </source>
</evidence>
<dbReference type="Proteomes" id="UP000050761">
    <property type="component" value="Unassembled WGS sequence"/>
</dbReference>